<dbReference type="PIRSF" id="PIRSF000819">
    <property type="entry name" value="Streptomycin_3-adenylyltransf"/>
    <property type="match status" value="1"/>
</dbReference>
<comment type="catalytic activity">
    <reaction evidence="5 7">
        <text>spectinomycin + ATP = 9-O-adenylylspectinomycin + diphosphate</text>
        <dbReference type="Rhea" id="RHEA:63228"/>
        <dbReference type="ChEBI" id="CHEBI:30616"/>
        <dbReference type="ChEBI" id="CHEBI:33019"/>
        <dbReference type="ChEBI" id="CHEBI:146260"/>
        <dbReference type="ChEBI" id="CHEBI:146261"/>
    </reaction>
</comment>
<reference evidence="10 11" key="1">
    <citation type="submission" date="2016-11" db="EMBL/GenBank/DDBJ databases">
        <authorList>
            <person name="Jaros S."/>
            <person name="Januszkiewicz K."/>
            <person name="Wedrychowicz H."/>
        </authorList>
    </citation>
    <scope>NUCLEOTIDE SEQUENCE [LARGE SCALE GENOMIC DNA]</scope>
    <source>
        <strain evidence="10 11">DSM 4740</strain>
    </source>
</reference>
<dbReference type="CDD" id="cd05403">
    <property type="entry name" value="NT_KNTase_like"/>
    <property type="match status" value="1"/>
</dbReference>
<keyword evidence="7 10" id="KW-0548">Nucleotidyltransferase</keyword>
<dbReference type="InterPro" id="IPR043519">
    <property type="entry name" value="NT_sf"/>
</dbReference>
<evidence type="ECO:0000256" key="3">
    <source>
        <dbReference type="ARBA" id="ARBA00035126"/>
    </source>
</evidence>
<dbReference type="GO" id="GO:0070566">
    <property type="term" value="F:adenylyltransferase activity"/>
    <property type="evidence" value="ECO:0007669"/>
    <property type="project" value="InterPro"/>
</dbReference>
<dbReference type="Proteomes" id="UP000321726">
    <property type="component" value="Unassembled WGS sequence"/>
</dbReference>
<keyword evidence="7" id="KW-0067">ATP-binding</keyword>
<evidence type="ECO:0000256" key="2">
    <source>
        <dbReference type="ARBA" id="ARBA00023251"/>
    </source>
</evidence>
<dbReference type="GO" id="GO:0009012">
    <property type="term" value="F:aminoglycoside 3''-adenylyltransferase activity"/>
    <property type="evidence" value="ECO:0007669"/>
    <property type="project" value="UniProtKB-EC"/>
</dbReference>
<reference evidence="9 12" key="2">
    <citation type="submission" date="2019-07" db="EMBL/GenBank/DDBJ databases">
        <title>Whole genome shotgun sequence of Halomonas cupida NBRC 102219.</title>
        <authorList>
            <person name="Hosoyama A."/>
            <person name="Uohara A."/>
            <person name="Ohji S."/>
            <person name="Ichikawa N."/>
        </authorList>
    </citation>
    <scope>NUCLEOTIDE SEQUENCE [LARGE SCALE GENOMIC DNA]</scope>
    <source>
        <strain evidence="9 12">NBRC 102219</strain>
    </source>
</reference>
<evidence type="ECO:0000313" key="11">
    <source>
        <dbReference type="Proteomes" id="UP000184123"/>
    </source>
</evidence>
<keyword evidence="2 7" id="KW-0046">Antibiotic resistance</keyword>
<protein>
    <recommendedName>
        <fullName evidence="4 7">Aminoglycoside (3'') (9) adenylyltransferase</fullName>
        <ecNumber evidence="3 7">2.7.7.47</ecNumber>
    </recommendedName>
</protein>
<dbReference type="InterPro" id="IPR025184">
    <property type="entry name" value="AadA_C"/>
</dbReference>
<keyword evidence="12" id="KW-1185">Reference proteome</keyword>
<dbReference type="SUPFAM" id="SSF81301">
    <property type="entry name" value="Nucleotidyltransferase"/>
    <property type="match status" value="1"/>
</dbReference>
<feature type="domain" description="Adenylyltransferase AadA C-terminal" evidence="8">
    <location>
        <begin position="157"/>
        <end position="252"/>
    </location>
</feature>
<dbReference type="Proteomes" id="UP000184123">
    <property type="component" value="Unassembled WGS sequence"/>
</dbReference>
<accession>A0A1M7KES1</accession>
<proteinExistence type="predicted"/>
<evidence type="ECO:0000256" key="7">
    <source>
        <dbReference type="PIRNR" id="PIRNR000819"/>
    </source>
</evidence>
<dbReference type="GO" id="GO:0005524">
    <property type="term" value="F:ATP binding"/>
    <property type="evidence" value="ECO:0007669"/>
    <property type="project" value="UniProtKB-KW"/>
</dbReference>
<dbReference type="Gene3D" id="3.30.460.10">
    <property type="entry name" value="Beta Polymerase, domain 2"/>
    <property type="match status" value="1"/>
</dbReference>
<gene>
    <name evidence="9" type="ORF">HCU01_33790</name>
    <name evidence="10" type="ORF">SAMN05660971_03473</name>
</gene>
<dbReference type="AlphaFoldDB" id="A0A1M7KES1"/>
<keyword evidence="7" id="KW-0547">Nucleotide-binding</keyword>
<keyword evidence="1 7" id="KW-0808">Transferase</keyword>
<evidence type="ECO:0000313" key="9">
    <source>
        <dbReference type="EMBL" id="GEN25430.1"/>
    </source>
</evidence>
<evidence type="ECO:0000313" key="12">
    <source>
        <dbReference type="Proteomes" id="UP000321726"/>
    </source>
</evidence>
<evidence type="ECO:0000256" key="4">
    <source>
        <dbReference type="ARBA" id="ARBA00035252"/>
    </source>
</evidence>
<evidence type="ECO:0000256" key="6">
    <source>
        <dbReference type="ARBA" id="ARBA00048566"/>
    </source>
</evidence>
<dbReference type="STRING" id="44933.SAMN05660971_03473"/>
<dbReference type="EMBL" id="FRCA01000010">
    <property type="protein sequence ID" value="SHM63794.1"/>
    <property type="molecule type" value="Genomic_DNA"/>
</dbReference>
<evidence type="ECO:0000259" key="8">
    <source>
        <dbReference type="Pfam" id="PF13427"/>
    </source>
</evidence>
<dbReference type="EMBL" id="BJXU01000144">
    <property type="protein sequence ID" value="GEN25430.1"/>
    <property type="molecule type" value="Genomic_DNA"/>
</dbReference>
<dbReference type="Pfam" id="PF13427">
    <property type="entry name" value="AadA_C"/>
    <property type="match status" value="1"/>
</dbReference>
<dbReference type="GO" id="GO:0046677">
    <property type="term" value="P:response to antibiotic"/>
    <property type="evidence" value="ECO:0007669"/>
    <property type="project" value="UniProtKB-KW"/>
</dbReference>
<organism evidence="10 11">
    <name type="scientific">Halomonas cupida</name>
    <dbReference type="NCBI Taxonomy" id="44933"/>
    <lineage>
        <taxon>Bacteria</taxon>
        <taxon>Pseudomonadati</taxon>
        <taxon>Pseudomonadota</taxon>
        <taxon>Gammaproteobacteria</taxon>
        <taxon>Oceanospirillales</taxon>
        <taxon>Halomonadaceae</taxon>
        <taxon>Halomonas</taxon>
    </lineage>
</organism>
<evidence type="ECO:0000256" key="1">
    <source>
        <dbReference type="ARBA" id="ARBA00022679"/>
    </source>
</evidence>
<sequence length="270" mass="29665">MTPGGDTYSATADLQETLESVLQILQQHLADELVAAWLHGSAFSSGLQPDSDVDILAVTEQPMSAAVRAEIIEALMRHSGYPGDGSGLRPLEVMVFRCSDLVELQYPARSELVYGEWLRETFEAGEVPEAESDPELTLVLAQARRQSLPLLGPELSELLPPISEAEVWRATGDLLPGLLAGFEGDERNVLLTLARMWRTLEVGDFVPKDVAARWAQVRVAAEHGELLEYARQAYLGAIQDSWKERTQKALSTACLLADRVEGVLSRERGK</sequence>
<dbReference type="OrthoDB" id="7058480at2"/>
<comment type="catalytic activity">
    <reaction evidence="6 7">
        <text>streptomycin + ATP = 3''-O-adenylylstreptomycin + diphosphate</text>
        <dbReference type="Rhea" id="RHEA:20245"/>
        <dbReference type="ChEBI" id="CHEBI:30616"/>
        <dbReference type="ChEBI" id="CHEBI:33019"/>
        <dbReference type="ChEBI" id="CHEBI:58007"/>
        <dbReference type="ChEBI" id="CHEBI:58605"/>
        <dbReference type="EC" id="2.7.7.47"/>
    </reaction>
</comment>
<evidence type="ECO:0000313" key="10">
    <source>
        <dbReference type="EMBL" id="SHM63794.1"/>
    </source>
</evidence>
<dbReference type="NCBIfam" id="NF010309">
    <property type="entry name" value="PRK13746.1"/>
    <property type="match status" value="1"/>
</dbReference>
<dbReference type="InterPro" id="IPR024172">
    <property type="entry name" value="AadA/Aad9"/>
</dbReference>
<name>A0A1M7KES1_9GAMM</name>
<evidence type="ECO:0000256" key="5">
    <source>
        <dbReference type="ARBA" id="ARBA00047831"/>
    </source>
</evidence>
<dbReference type="EC" id="2.7.7.47" evidence="3 7"/>
<dbReference type="RefSeq" id="WP_073436474.1">
    <property type="nucleotide sequence ID" value="NZ_BJXU01000144.1"/>
</dbReference>